<protein>
    <submittedName>
        <fullName evidence="1">Uncharacterized protein</fullName>
    </submittedName>
</protein>
<dbReference type="EMBL" id="JBHSGB010000002">
    <property type="protein sequence ID" value="MFC4653934.1"/>
    <property type="molecule type" value="Genomic_DNA"/>
</dbReference>
<gene>
    <name evidence="1" type="ORF">ACFO3I_02725</name>
</gene>
<accession>A0ABV9JIL8</accession>
<name>A0ABV9JIL8_9GAMM</name>
<comment type="caution">
    <text evidence="1">The sequence shown here is derived from an EMBL/GenBank/DDBJ whole genome shotgun (WGS) entry which is preliminary data.</text>
</comment>
<sequence length="116" mass="12856">MLTYTAIPAQEQKGGHGLVLIDPGRLAMVYEWPANRLLHVTKTAIYGDLAQGWSFCIEEFGVRTVLLYSNRNGGDVDAGLRIDLIEHLGHGLIIMPSQKLIFKCSGFFCNGVTYIE</sequence>
<evidence type="ECO:0000313" key="1">
    <source>
        <dbReference type="EMBL" id="MFC4653934.1"/>
    </source>
</evidence>
<proteinExistence type="predicted"/>
<keyword evidence="2" id="KW-1185">Reference proteome</keyword>
<dbReference type="RefSeq" id="WP_377331542.1">
    <property type="nucleotide sequence ID" value="NZ_JBHSGB010000002.1"/>
</dbReference>
<reference evidence="2" key="1">
    <citation type="journal article" date="2019" name="Int. J. Syst. Evol. Microbiol.">
        <title>The Global Catalogue of Microorganisms (GCM) 10K type strain sequencing project: providing services to taxonomists for standard genome sequencing and annotation.</title>
        <authorList>
            <consortium name="The Broad Institute Genomics Platform"/>
            <consortium name="The Broad Institute Genome Sequencing Center for Infectious Disease"/>
            <person name="Wu L."/>
            <person name="Ma J."/>
        </authorList>
    </citation>
    <scope>NUCLEOTIDE SEQUENCE [LARGE SCALE GENOMIC DNA]</scope>
    <source>
        <strain evidence="2">DT28</strain>
    </source>
</reference>
<evidence type="ECO:0000313" key="2">
    <source>
        <dbReference type="Proteomes" id="UP001595962"/>
    </source>
</evidence>
<organism evidence="1 2">
    <name type="scientific">Rheinheimera marina</name>
    <dbReference type="NCBI Taxonomy" id="1774958"/>
    <lineage>
        <taxon>Bacteria</taxon>
        <taxon>Pseudomonadati</taxon>
        <taxon>Pseudomonadota</taxon>
        <taxon>Gammaproteobacteria</taxon>
        <taxon>Chromatiales</taxon>
        <taxon>Chromatiaceae</taxon>
        <taxon>Rheinheimera</taxon>
    </lineage>
</organism>
<dbReference type="Proteomes" id="UP001595962">
    <property type="component" value="Unassembled WGS sequence"/>
</dbReference>